<sequence length="249" mass="26481">MIEPTATVSSLSRSDGSARYNCPATGFQILGSVNGPVELPGRRDAQKPEEATVEVLVKPASAQSAVGERYVEGILKTLLGKIILGREKSFARRGVVVTLLMLGSSGDAKVGRGESYLPALPALLHAALLSLLSAAIPLSMTYAATILAVNASNEIIREPSLDDCAQAKSLHVLAFSSKGHLLLNESQGAFDFETWEQVYEHAITSCREAKVASKGGDIAMDGTNTLEAFIRETVEDKLSRDYAWSDSAA</sequence>
<comment type="subcellular location">
    <subcellularLocation>
        <location evidence="1">Nucleus</location>
    </subcellularLocation>
</comment>
<dbReference type="Proteomes" id="UP000214365">
    <property type="component" value="Unassembled WGS sequence"/>
</dbReference>
<keyword evidence="4" id="KW-0539">Nucleus</keyword>
<dbReference type="InterPro" id="IPR036345">
    <property type="entry name" value="ExoRNase_PH_dom2_sf"/>
</dbReference>
<keyword evidence="3" id="KW-0271">Exosome</keyword>
<dbReference type="PANTHER" id="PTHR11953:SF1">
    <property type="entry name" value="EXOSOME COMPLEX COMPONENT RRP46"/>
    <property type="match status" value="1"/>
</dbReference>
<keyword evidence="6" id="KW-1185">Reference proteome</keyword>
<dbReference type="GO" id="GO:0006364">
    <property type="term" value="P:rRNA processing"/>
    <property type="evidence" value="ECO:0007669"/>
    <property type="project" value="UniProtKB-KW"/>
</dbReference>
<dbReference type="AlphaFoldDB" id="A0A1Q5QAB7"/>
<protein>
    <submittedName>
        <fullName evidence="5">Uncharacterized protein</fullName>
    </submittedName>
</protein>
<dbReference type="SUPFAM" id="SSF54211">
    <property type="entry name" value="Ribosomal protein S5 domain 2-like"/>
    <property type="match status" value="1"/>
</dbReference>
<dbReference type="RefSeq" id="XP_020123008.1">
    <property type="nucleotide sequence ID" value="XM_020261445.1"/>
</dbReference>
<dbReference type="InterPro" id="IPR020568">
    <property type="entry name" value="Ribosomal_Su5_D2-typ_SF"/>
</dbReference>
<evidence type="ECO:0000256" key="1">
    <source>
        <dbReference type="ARBA" id="ARBA00004123"/>
    </source>
</evidence>
<dbReference type="GeneID" id="31001502"/>
<dbReference type="GO" id="GO:0071051">
    <property type="term" value="P:poly(A)-dependent snoRNA 3'-end processing"/>
    <property type="evidence" value="ECO:0007669"/>
    <property type="project" value="TreeGrafter"/>
</dbReference>
<dbReference type="GO" id="GO:0005730">
    <property type="term" value="C:nucleolus"/>
    <property type="evidence" value="ECO:0007669"/>
    <property type="project" value="TreeGrafter"/>
</dbReference>
<keyword evidence="2" id="KW-0698">rRNA processing</keyword>
<dbReference type="GO" id="GO:0003723">
    <property type="term" value="F:RNA binding"/>
    <property type="evidence" value="ECO:0007669"/>
    <property type="project" value="TreeGrafter"/>
</dbReference>
<dbReference type="PANTHER" id="PTHR11953">
    <property type="entry name" value="EXOSOME COMPLEX COMPONENT"/>
    <property type="match status" value="1"/>
</dbReference>
<evidence type="ECO:0000256" key="3">
    <source>
        <dbReference type="ARBA" id="ARBA00022835"/>
    </source>
</evidence>
<dbReference type="InterPro" id="IPR027408">
    <property type="entry name" value="PNPase/RNase_PH_dom_sf"/>
</dbReference>
<evidence type="ECO:0000313" key="6">
    <source>
        <dbReference type="Proteomes" id="UP000214365"/>
    </source>
</evidence>
<accession>A0A1Q5QAB7</accession>
<evidence type="ECO:0000313" key="5">
    <source>
        <dbReference type="EMBL" id="OKL62887.1"/>
    </source>
</evidence>
<dbReference type="GO" id="GO:0071028">
    <property type="term" value="P:nuclear mRNA surveillance"/>
    <property type="evidence" value="ECO:0007669"/>
    <property type="project" value="TreeGrafter"/>
</dbReference>
<dbReference type="GO" id="GO:0016075">
    <property type="term" value="P:rRNA catabolic process"/>
    <property type="evidence" value="ECO:0007669"/>
    <property type="project" value="TreeGrafter"/>
</dbReference>
<dbReference type="FunFam" id="3.30.230.70:FF:000036">
    <property type="entry name" value="Exosome complex subunit Rrp46, putative"/>
    <property type="match status" value="1"/>
</dbReference>
<proteinExistence type="predicted"/>
<gene>
    <name evidence="5" type="ORF">UA08_01747</name>
</gene>
<dbReference type="OrthoDB" id="27298at2759"/>
<dbReference type="GO" id="GO:0000176">
    <property type="term" value="C:nuclear exosome (RNase complex)"/>
    <property type="evidence" value="ECO:0007669"/>
    <property type="project" value="TreeGrafter"/>
</dbReference>
<comment type="caution">
    <text evidence="5">The sequence shown here is derived from an EMBL/GenBank/DDBJ whole genome shotgun (WGS) entry which is preliminary data.</text>
</comment>
<evidence type="ECO:0000256" key="4">
    <source>
        <dbReference type="ARBA" id="ARBA00023242"/>
    </source>
</evidence>
<name>A0A1Q5QAB7_TALAT</name>
<dbReference type="GO" id="GO:0000177">
    <property type="term" value="C:cytoplasmic exosome (RNase complex)"/>
    <property type="evidence" value="ECO:0007669"/>
    <property type="project" value="TreeGrafter"/>
</dbReference>
<dbReference type="STRING" id="1441469.A0A1Q5QAB7"/>
<dbReference type="Gene3D" id="3.30.230.70">
    <property type="entry name" value="GHMP Kinase, N-terminal domain"/>
    <property type="match status" value="1"/>
</dbReference>
<dbReference type="GO" id="GO:0034475">
    <property type="term" value="P:U4 snRNA 3'-end processing"/>
    <property type="evidence" value="ECO:0007669"/>
    <property type="project" value="TreeGrafter"/>
</dbReference>
<organism evidence="5 6">
    <name type="scientific">Talaromyces atroroseus</name>
    <dbReference type="NCBI Taxonomy" id="1441469"/>
    <lineage>
        <taxon>Eukaryota</taxon>
        <taxon>Fungi</taxon>
        <taxon>Dikarya</taxon>
        <taxon>Ascomycota</taxon>
        <taxon>Pezizomycotina</taxon>
        <taxon>Eurotiomycetes</taxon>
        <taxon>Eurotiomycetidae</taxon>
        <taxon>Eurotiales</taxon>
        <taxon>Trichocomaceae</taxon>
        <taxon>Talaromyces</taxon>
        <taxon>Talaromyces sect. Trachyspermi</taxon>
    </lineage>
</organism>
<dbReference type="InterPro" id="IPR050080">
    <property type="entry name" value="RNase_PH"/>
</dbReference>
<evidence type="ECO:0000256" key="2">
    <source>
        <dbReference type="ARBA" id="ARBA00022552"/>
    </source>
</evidence>
<dbReference type="SUPFAM" id="SSF55666">
    <property type="entry name" value="Ribonuclease PH domain 2-like"/>
    <property type="match status" value="1"/>
</dbReference>
<reference evidence="5 6" key="1">
    <citation type="submission" date="2015-06" db="EMBL/GenBank/DDBJ databases">
        <title>Talaromyces atroroseus IBT 11181 draft genome.</title>
        <authorList>
            <person name="Rasmussen K.B."/>
            <person name="Rasmussen S."/>
            <person name="Petersen B."/>
            <person name="Sicheritz-Ponten T."/>
            <person name="Mortensen U.H."/>
            <person name="Thrane U."/>
        </authorList>
    </citation>
    <scope>NUCLEOTIDE SEQUENCE [LARGE SCALE GENOMIC DNA]</scope>
    <source>
        <strain evidence="5 6">IBT 11181</strain>
    </source>
</reference>
<dbReference type="EMBL" id="LFMY01000002">
    <property type="protein sequence ID" value="OKL62887.1"/>
    <property type="molecule type" value="Genomic_DNA"/>
</dbReference>